<dbReference type="PANTHER" id="PTHR33018:SF37">
    <property type="entry name" value="TRANSPOSASE TNP1_EN_SPM-LIKE DOMAIN-CONTAINING PROTEIN"/>
    <property type="match status" value="1"/>
</dbReference>
<accession>A0AA88CTV5</accession>
<comment type="caution">
    <text evidence="1">The sequence shown here is derived from an EMBL/GenBank/DDBJ whole genome shotgun (WGS) entry which is preliminary data.</text>
</comment>
<sequence length="205" mass="23823">MRRVHLVRTKGERIDAKGQPLRKEGDELQSWIRALAREHIPIWISDFRSVDLAPRKERVWVEVFEKTGQWPHRHTTWLDMRVKPMESSRIHHLKLLADDFSEQEIQGSFESVRTNDILTKSLGNAEHLGRIRGQSKFVKQSQYSNIVQSPRVNAEVSEVKQQLAALERIVQALCAKHDINRDTIAEETIAPTVDQYNSFRLVDPK</sequence>
<dbReference type="Proteomes" id="UP001187192">
    <property type="component" value="Unassembled WGS sequence"/>
</dbReference>
<evidence type="ECO:0000313" key="1">
    <source>
        <dbReference type="EMBL" id="GMN29652.1"/>
    </source>
</evidence>
<dbReference type="PANTHER" id="PTHR33018">
    <property type="entry name" value="OS10G0338966 PROTEIN-RELATED"/>
    <property type="match status" value="1"/>
</dbReference>
<dbReference type="EMBL" id="BTGU01001807">
    <property type="protein sequence ID" value="GMN29652.1"/>
    <property type="molecule type" value="Genomic_DNA"/>
</dbReference>
<evidence type="ECO:0000313" key="2">
    <source>
        <dbReference type="Proteomes" id="UP001187192"/>
    </source>
</evidence>
<organism evidence="1 2">
    <name type="scientific">Ficus carica</name>
    <name type="common">Common fig</name>
    <dbReference type="NCBI Taxonomy" id="3494"/>
    <lineage>
        <taxon>Eukaryota</taxon>
        <taxon>Viridiplantae</taxon>
        <taxon>Streptophyta</taxon>
        <taxon>Embryophyta</taxon>
        <taxon>Tracheophyta</taxon>
        <taxon>Spermatophyta</taxon>
        <taxon>Magnoliopsida</taxon>
        <taxon>eudicotyledons</taxon>
        <taxon>Gunneridae</taxon>
        <taxon>Pentapetalae</taxon>
        <taxon>rosids</taxon>
        <taxon>fabids</taxon>
        <taxon>Rosales</taxon>
        <taxon>Moraceae</taxon>
        <taxon>Ficeae</taxon>
        <taxon>Ficus</taxon>
    </lineage>
</organism>
<dbReference type="AlphaFoldDB" id="A0AA88CTV5"/>
<evidence type="ECO:0008006" key="3">
    <source>
        <dbReference type="Google" id="ProtNLM"/>
    </source>
</evidence>
<protein>
    <recommendedName>
        <fullName evidence="3">Transposase</fullName>
    </recommendedName>
</protein>
<reference evidence="1" key="1">
    <citation type="submission" date="2023-07" db="EMBL/GenBank/DDBJ databases">
        <title>draft genome sequence of fig (Ficus carica).</title>
        <authorList>
            <person name="Takahashi T."/>
            <person name="Nishimura K."/>
        </authorList>
    </citation>
    <scope>NUCLEOTIDE SEQUENCE</scope>
</reference>
<gene>
    <name evidence="1" type="ORF">TIFTF001_041345</name>
</gene>
<name>A0AA88CTV5_FICCA</name>
<proteinExistence type="predicted"/>
<keyword evidence="2" id="KW-1185">Reference proteome</keyword>